<feature type="transmembrane region" description="Helical" evidence="1">
    <location>
        <begin position="158"/>
        <end position="176"/>
    </location>
</feature>
<dbReference type="Proteomes" id="UP001230426">
    <property type="component" value="Unassembled WGS sequence"/>
</dbReference>
<dbReference type="EMBL" id="JAUSRB010000001">
    <property type="protein sequence ID" value="MDP9862353.1"/>
    <property type="molecule type" value="Genomic_DNA"/>
</dbReference>
<feature type="transmembrane region" description="Helical" evidence="1">
    <location>
        <begin position="383"/>
        <end position="401"/>
    </location>
</feature>
<evidence type="ECO:0008006" key="4">
    <source>
        <dbReference type="Google" id="ProtNLM"/>
    </source>
</evidence>
<accession>A0ABT9QZG2</accession>
<evidence type="ECO:0000256" key="1">
    <source>
        <dbReference type="SAM" id="Phobius"/>
    </source>
</evidence>
<reference evidence="2 3" key="1">
    <citation type="submission" date="2023-07" db="EMBL/GenBank/DDBJ databases">
        <title>Sequencing the genomes of 1000 actinobacteria strains.</title>
        <authorList>
            <person name="Klenk H.-P."/>
        </authorList>
    </citation>
    <scope>NUCLEOTIDE SEQUENCE [LARGE SCALE GENOMIC DNA]</scope>
    <source>
        <strain evidence="2 3">DSM 44109</strain>
    </source>
</reference>
<feature type="transmembrane region" description="Helical" evidence="1">
    <location>
        <begin position="221"/>
        <end position="242"/>
    </location>
</feature>
<gene>
    <name evidence="2" type="ORF">J2S55_001612</name>
</gene>
<feature type="transmembrane region" description="Helical" evidence="1">
    <location>
        <begin position="119"/>
        <end position="138"/>
    </location>
</feature>
<evidence type="ECO:0000313" key="2">
    <source>
        <dbReference type="EMBL" id="MDP9862353.1"/>
    </source>
</evidence>
<feature type="transmembrane region" description="Helical" evidence="1">
    <location>
        <begin position="254"/>
        <end position="276"/>
    </location>
</feature>
<keyword evidence="3" id="KW-1185">Reference proteome</keyword>
<sequence length="418" mass="46280">MTASAGYDPDRPLPLHPLVYLDDGDEVTVGRPDIDSYGIFPPDGAEILRRLEAGATPRDTAAWYLGEYGESVDMDDVIAALGELEFVRQTGTPETAETAETTPAETAPAPVRWRRLGTALFSPPAWVVYGALVGWALLAMARRPDLAPSYEHVFFTDYYTVVQAALFVFAIPQLLLHEAFHALAGRRLGLRSTLTVGRRLYFIVLETSLPGLVAVPRRRRYLPILAGMLADVLVMAVLTLAADLTREPGGAFSLGGKICLAIAFAVLIRIVWQFSFYLRTDLYVLISTVLGCVDLHDTAKQHLRNRVNRLLGRTGRLVDESDWHETDRRTARWYSWLIVVGYAVSIGSFALAAVPIAYRMFAGVLGRFTGGGAAGWEELLDSAVFSGLVVLQAVIITWLMIRDRRRRRARRRLAHVIA</sequence>
<feature type="transmembrane region" description="Helical" evidence="1">
    <location>
        <begin position="333"/>
        <end position="358"/>
    </location>
</feature>
<organism evidence="2 3">
    <name type="scientific">Streptosporangium brasiliense</name>
    <dbReference type="NCBI Taxonomy" id="47480"/>
    <lineage>
        <taxon>Bacteria</taxon>
        <taxon>Bacillati</taxon>
        <taxon>Actinomycetota</taxon>
        <taxon>Actinomycetes</taxon>
        <taxon>Streptosporangiales</taxon>
        <taxon>Streptosporangiaceae</taxon>
        <taxon>Streptosporangium</taxon>
    </lineage>
</organism>
<keyword evidence="1" id="KW-0472">Membrane</keyword>
<comment type="caution">
    <text evidence="2">The sequence shown here is derived from an EMBL/GenBank/DDBJ whole genome shotgun (WGS) entry which is preliminary data.</text>
</comment>
<name>A0ABT9QZG2_9ACTN</name>
<evidence type="ECO:0000313" key="3">
    <source>
        <dbReference type="Proteomes" id="UP001230426"/>
    </source>
</evidence>
<protein>
    <recommendedName>
        <fullName evidence="4">Peptidase M50</fullName>
    </recommendedName>
</protein>
<dbReference type="RefSeq" id="WP_306858396.1">
    <property type="nucleotide sequence ID" value="NZ_JAUSRB010000001.1"/>
</dbReference>
<proteinExistence type="predicted"/>
<keyword evidence="1" id="KW-0812">Transmembrane</keyword>
<keyword evidence="1" id="KW-1133">Transmembrane helix</keyword>